<keyword evidence="3" id="KW-1185">Reference proteome</keyword>
<dbReference type="HOGENOM" id="CLU_020336_44_1_11"/>
<dbReference type="eggNOG" id="COG2267">
    <property type="taxonomic scope" value="Bacteria"/>
</dbReference>
<feature type="domain" description="AB hydrolase-1" evidence="1">
    <location>
        <begin position="15"/>
        <end position="210"/>
    </location>
</feature>
<reference evidence="2 3" key="1">
    <citation type="journal article" date="2009" name="Stand. Genomic Sci.">
        <title>Complete genome sequence of Atopobium parvulum type strain (IPP 1246).</title>
        <authorList>
            <person name="Copeland A."/>
            <person name="Sikorski J."/>
            <person name="Lapidus A."/>
            <person name="Nolan M."/>
            <person name="Del Rio T.G."/>
            <person name="Lucas S."/>
            <person name="Chen F."/>
            <person name="Tice H."/>
            <person name="Pitluck S."/>
            <person name="Cheng J.F."/>
            <person name="Pukall R."/>
            <person name="Chertkov O."/>
            <person name="Brettin T."/>
            <person name="Han C."/>
            <person name="Detter J.C."/>
            <person name="Kuske C."/>
            <person name="Bruce D."/>
            <person name="Goodwin L."/>
            <person name="Ivanova N."/>
            <person name="Mavromatis K."/>
            <person name="Mikhailova N."/>
            <person name="Chen A."/>
            <person name="Palaniappan K."/>
            <person name="Chain P."/>
            <person name="Rohde M."/>
            <person name="Goker M."/>
            <person name="Bristow J."/>
            <person name="Eisen J.A."/>
            <person name="Markowitz V."/>
            <person name="Hugenholtz P."/>
            <person name="Kyrpides N.C."/>
            <person name="Klenk H.P."/>
            <person name="Detter J.C."/>
        </authorList>
    </citation>
    <scope>NUCLEOTIDE SEQUENCE [LARGE SCALE GENOMIC DNA]</scope>
    <source>
        <strain evidence="3">ATCC 33793 / DSM 20469 / CCUG 32760 / JCM 10300 / KCTC 3663 / VPI 0546 / 1246</strain>
    </source>
</reference>
<dbReference type="Pfam" id="PF12697">
    <property type="entry name" value="Abhydrolase_6"/>
    <property type="match status" value="1"/>
</dbReference>
<name>C8W8P9_LANP1</name>
<dbReference type="Gene3D" id="3.40.50.1820">
    <property type="entry name" value="alpha/beta hydrolase"/>
    <property type="match status" value="1"/>
</dbReference>
<dbReference type="EMBL" id="CP001721">
    <property type="protein sequence ID" value="ACV50487.1"/>
    <property type="molecule type" value="Genomic_DNA"/>
</dbReference>
<dbReference type="STRING" id="521095.Apar_0050"/>
<dbReference type="GO" id="GO:0003824">
    <property type="term" value="F:catalytic activity"/>
    <property type="evidence" value="ECO:0007669"/>
    <property type="project" value="UniProtKB-ARBA"/>
</dbReference>
<dbReference type="Proteomes" id="UP000000960">
    <property type="component" value="Chromosome"/>
</dbReference>
<protein>
    <recommendedName>
        <fullName evidence="1">AB hydrolase-1 domain-containing protein</fullName>
    </recommendedName>
</protein>
<dbReference type="InterPro" id="IPR000073">
    <property type="entry name" value="AB_hydrolase_1"/>
</dbReference>
<dbReference type="GeneID" id="84805593"/>
<evidence type="ECO:0000313" key="3">
    <source>
        <dbReference type="Proteomes" id="UP000000960"/>
    </source>
</evidence>
<sequence length="251" mass="28547">MKIIEFGKQNNDVIMLLHGGGLSWWNYKAEAELLKNRYHVVLPILDGHAGSDNNFISIEKNASRLISFIDKEFGGSVLLIGGLSLGAQILVEMLTQRNSICQNAVIESASIIPSKLTNALIKPMFSLSYGLVKKKCFAQMQFDYLHIRKDLFEDYYRDTPQISKANMIAFLEANTSYELKPDFHDNRAKVHILVGENEQKKMFCSAEQLHKALPGSILEIKKGLYHGEYSINYPEEYTKELLDMINAQQRP</sequence>
<dbReference type="InterPro" id="IPR029058">
    <property type="entry name" value="AB_hydrolase_fold"/>
</dbReference>
<dbReference type="KEGG" id="apv:Apar_0050"/>
<organism evidence="2 3">
    <name type="scientific">Lancefieldella parvula (strain ATCC 33793 / DSM 20469 / CCUG 32760 / JCM 10300 / KCTC 3663 / VPI 0546 / 1246)</name>
    <name type="common">Atopobium parvulum</name>
    <dbReference type="NCBI Taxonomy" id="521095"/>
    <lineage>
        <taxon>Bacteria</taxon>
        <taxon>Bacillati</taxon>
        <taxon>Actinomycetota</taxon>
        <taxon>Coriobacteriia</taxon>
        <taxon>Coriobacteriales</taxon>
        <taxon>Atopobiaceae</taxon>
        <taxon>Lancefieldella</taxon>
    </lineage>
</organism>
<dbReference type="SUPFAM" id="SSF53474">
    <property type="entry name" value="alpha/beta-Hydrolases"/>
    <property type="match status" value="1"/>
</dbReference>
<accession>C8W8P9</accession>
<dbReference type="AlphaFoldDB" id="C8W8P9"/>
<proteinExistence type="predicted"/>
<dbReference type="OrthoDB" id="3519228at2"/>
<evidence type="ECO:0000313" key="2">
    <source>
        <dbReference type="EMBL" id="ACV50487.1"/>
    </source>
</evidence>
<evidence type="ECO:0000259" key="1">
    <source>
        <dbReference type="Pfam" id="PF12697"/>
    </source>
</evidence>
<dbReference type="RefSeq" id="WP_012808147.1">
    <property type="nucleotide sequence ID" value="NC_013203.1"/>
</dbReference>
<gene>
    <name evidence="2" type="ordered locus">Apar_0050</name>
</gene>